<name>A0AAV4G7E7_9GAST</name>
<dbReference type="EMBL" id="BMAT01001182">
    <property type="protein sequence ID" value="GFR81347.1"/>
    <property type="molecule type" value="Genomic_DNA"/>
</dbReference>
<gene>
    <name evidence="2" type="ORF">ElyMa_000602500</name>
</gene>
<feature type="compositionally biased region" description="Polar residues" evidence="1">
    <location>
        <begin position="128"/>
        <end position="140"/>
    </location>
</feature>
<dbReference type="PANTHER" id="PTHR37984">
    <property type="entry name" value="PROTEIN CBG26694"/>
    <property type="match status" value="1"/>
</dbReference>
<feature type="region of interest" description="Disordered" evidence="1">
    <location>
        <begin position="118"/>
        <end position="185"/>
    </location>
</feature>
<proteinExistence type="predicted"/>
<sequence>MVLRLQPYDLRIVYKPGQDVSVADALSRLSPEEKLPIFAEQVRIHTILSQFSESIIQRIQEETAKDVELNALKEIVHYGWPDNIRAVPTCCRPYWTYQDEIGLEGYTVERLKDQKRHIRPAPQPPEAKNSQSLSDDSAANATEGDRPTSTTMLSPQAVELPSEGSESGIYTRSGRTSKAPQRLAL</sequence>
<organism evidence="2 3">
    <name type="scientific">Elysia marginata</name>
    <dbReference type="NCBI Taxonomy" id="1093978"/>
    <lineage>
        <taxon>Eukaryota</taxon>
        <taxon>Metazoa</taxon>
        <taxon>Spiralia</taxon>
        <taxon>Lophotrochozoa</taxon>
        <taxon>Mollusca</taxon>
        <taxon>Gastropoda</taxon>
        <taxon>Heterobranchia</taxon>
        <taxon>Euthyneura</taxon>
        <taxon>Panpulmonata</taxon>
        <taxon>Sacoglossa</taxon>
        <taxon>Placobranchoidea</taxon>
        <taxon>Plakobranchidae</taxon>
        <taxon>Elysia</taxon>
    </lineage>
</organism>
<dbReference type="InterPro" id="IPR050951">
    <property type="entry name" value="Retrovirus_Pol_polyprotein"/>
</dbReference>
<feature type="compositionally biased region" description="Polar residues" evidence="1">
    <location>
        <begin position="164"/>
        <end position="179"/>
    </location>
</feature>
<keyword evidence="3" id="KW-1185">Reference proteome</keyword>
<comment type="caution">
    <text evidence="2">The sequence shown here is derived from an EMBL/GenBank/DDBJ whole genome shotgun (WGS) entry which is preliminary data.</text>
</comment>
<evidence type="ECO:0000313" key="3">
    <source>
        <dbReference type="Proteomes" id="UP000762676"/>
    </source>
</evidence>
<accession>A0AAV4G7E7</accession>
<evidence type="ECO:0000313" key="2">
    <source>
        <dbReference type="EMBL" id="GFR81347.1"/>
    </source>
</evidence>
<dbReference type="AlphaFoldDB" id="A0AAV4G7E7"/>
<dbReference type="Proteomes" id="UP000762676">
    <property type="component" value="Unassembled WGS sequence"/>
</dbReference>
<evidence type="ECO:0000256" key="1">
    <source>
        <dbReference type="SAM" id="MobiDB-lite"/>
    </source>
</evidence>
<dbReference type="PANTHER" id="PTHR37984:SF7">
    <property type="entry name" value="INTEGRASE CATALYTIC DOMAIN-CONTAINING PROTEIN"/>
    <property type="match status" value="1"/>
</dbReference>
<protein>
    <submittedName>
        <fullName evidence="2">Transposon Ty3-G Gag-Pol polyprotein</fullName>
    </submittedName>
</protein>
<reference evidence="2 3" key="1">
    <citation type="journal article" date="2021" name="Elife">
        <title>Chloroplast acquisition without the gene transfer in kleptoplastic sea slugs, Plakobranchus ocellatus.</title>
        <authorList>
            <person name="Maeda T."/>
            <person name="Takahashi S."/>
            <person name="Yoshida T."/>
            <person name="Shimamura S."/>
            <person name="Takaki Y."/>
            <person name="Nagai Y."/>
            <person name="Toyoda A."/>
            <person name="Suzuki Y."/>
            <person name="Arimoto A."/>
            <person name="Ishii H."/>
            <person name="Satoh N."/>
            <person name="Nishiyama T."/>
            <person name="Hasebe M."/>
            <person name="Maruyama T."/>
            <person name="Minagawa J."/>
            <person name="Obokata J."/>
            <person name="Shigenobu S."/>
        </authorList>
    </citation>
    <scope>NUCLEOTIDE SEQUENCE [LARGE SCALE GENOMIC DNA]</scope>
</reference>